<evidence type="ECO:0000256" key="2">
    <source>
        <dbReference type="ARBA" id="ARBA00023015"/>
    </source>
</evidence>
<evidence type="ECO:0000256" key="7">
    <source>
        <dbReference type="SAM" id="MobiDB-lite"/>
    </source>
</evidence>
<dbReference type="Pfam" id="PF00486">
    <property type="entry name" value="Trans_reg_C"/>
    <property type="match status" value="1"/>
</dbReference>
<dbReference type="PANTHER" id="PTHR35807:SF1">
    <property type="entry name" value="TRANSCRIPTIONAL REGULATOR REDD"/>
    <property type="match status" value="1"/>
</dbReference>
<keyword evidence="2" id="KW-0805">Transcription regulation</keyword>
<feature type="domain" description="OmpR/PhoB-type" evidence="8">
    <location>
        <begin position="1"/>
        <end position="97"/>
    </location>
</feature>
<dbReference type="CDD" id="cd15831">
    <property type="entry name" value="BTAD"/>
    <property type="match status" value="1"/>
</dbReference>
<dbReference type="Gene3D" id="1.25.40.10">
    <property type="entry name" value="Tetratricopeptide repeat domain"/>
    <property type="match status" value="2"/>
</dbReference>
<dbReference type="InterPro" id="IPR051677">
    <property type="entry name" value="AfsR-DnrI-RedD_regulator"/>
</dbReference>
<evidence type="ECO:0000256" key="6">
    <source>
        <dbReference type="PROSITE-ProRule" id="PRU01091"/>
    </source>
</evidence>
<keyword evidence="3 6" id="KW-0238">DNA-binding</keyword>
<feature type="DNA-binding region" description="OmpR/PhoB-type" evidence="6">
    <location>
        <begin position="1"/>
        <end position="97"/>
    </location>
</feature>
<evidence type="ECO:0000256" key="5">
    <source>
        <dbReference type="PROSITE-ProRule" id="PRU00339"/>
    </source>
</evidence>
<dbReference type="Proteomes" id="UP001595690">
    <property type="component" value="Unassembled WGS sequence"/>
</dbReference>
<dbReference type="Gene3D" id="3.40.50.300">
    <property type="entry name" value="P-loop containing nucleotide triphosphate hydrolases"/>
    <property type="match status" value="1"/>
</dbReference>
<protein>
    <submittedName>
        <fullName evidence="9">BTAD domain-containing putative transcriptional regulator</fullName>
    </submittedName>
</protein>
<evidence type="ECO:0000313" key="9">
    <source>
        <dbReference type="EMBL" id="MFC3895847.1"/>
    </source>
</evidence>
<evidence type="ECO:0000256" key="1">
    <source>
        <dbReference type="ARBA" id="ARBA00005820"/>
    </source>
</evidence>
<dbReference type="InterPro" id="IPR019734">
    <property type="entry name" value="TPR_rpt"/>
</dbReference>
<keyword evidence="10" id="KW-1185">Reference proteome</keyword>
<dbReference type="InterPro" id="IPR027417">
    <property type="entry name" value="P-loop_NTPase"/>
</dbReference>
<feature type="repeat" description="TPR" evidence="5">
    <location>
        <begin position="714"/>
        <end position="747"/>
    </location>
</feature>
<dbReference type="PROSITE" id="PS50005">
    <property type="entry name" value="TPR"/>
    <property type="match status" value="2"/>
</dbReference>
<comment type="similarity">
    <text evidence="1">Belongs to the AfsR/DnrI/RedD regulatory family.</text>
</comment>
<evidence type="ECO:0000256" key="4">
    <source>
        <dbReference type="ARBA" id="ARBA00023163"/>
    </source>
</evidence>
<evidence type="ECO:0000256" key="3">
    <source>
        <dbReference type="ARBA" id="ARBA00023125"/>
    </source>
</evidence>
<keyword evidence="5" id="KW-0802">TPR repeat</keyword>
<dbReference type="PANTHER" id="PTHR35807">
    <property type="entry name" value="TRANSCRIPTIONAL REGULATOR REDD-RELATED"/>
    <property type="match status" value="1"/>
</dbReference>
<organism evidence="9 10">
    <name type="scientific">Lentzea rhizosphaerae</name>
    <dbReference type="NCBI Taxonomy" id="2041025"/>
    <lineage>
        <taxon>Bacteria</taxon>
        <taxon>Bacillati</taxon>
        <taxon>Actinomycetota</taxon>
        <taxon>Actinomycetes</taxon>
        <taxon>Pseudonocardiales</taxon>
        <taxon>Pseudonocardiaceae</taxon>
        <taxon>Lentzea</taxon>
    </lineage>
</organism>
<sequence>MRVELRVLGQVEVLVDGTEVDLGHARQRYVLGMLLIEANQVVSTDGLVDRIWGERPPRRARQLVSNYLSRLRSLLSAGGVADEVVIERRGGGYVLLVAPDHVDLHRFRRLVADAAAAPDEVHASDLLEQAAQVWRGEALAGLDTPWIAAVRQELERERFAADTDRLDLALRRGRHAALLPELTTRARAHPLDEQVAAQLVLALYRSGRQADALEHYEQLRARLAEELGVDPRPHLRELHQRILAADPGLTDPANASPVVPRQLPAAPALFTGRALELAELDRALSTNGQATVVISAIGGAGGIGKTWLALTWAHRNLHRFPDGQLFVDLHGFSPTGRPTDPADALRGFLNALGQDADNLPSDLDAAASLYRSLVAGKQILVVLDNAATADQVIPLLPGSPTCTVLVTGRTTLSSLIDRHGARHLPLGVLSPGEARALLATRIGDRRVNAEPGLTNDLIELCGRHPLALAITARHATTHPAIPLAEHAAELRDLGLAVLDHDIDPTASLPAVLSWSLHRLTDEQRVTFALLGIAPGPDIDLPAAAALTGLSEAQTRKVLRTLEEHSLLDRHPHGRCRMHDLVRAYAAETARDLLEPVRRAAMDRVVDFYLHTTDTADRILEPHRPPIPLDPPAPGARPHPLSDRPSALAWLDAHHPHLLAAQHTAAAHDRHQAVWHLAWALATFHLRRGHRHDDLAVWQAAVDAAERLPDPAALIHAQRRLGHAHAELGQHEQAIAHLHLALAVAEHHDDPAQQARTHHALAWAWGQRRDDRQALAHASRAVALLRDLDEPVWEADALNTVGWHAAHLGDYDTARSHCQAALDLHRHQQDRDGQADCLDSLGFIAHRTGDHHRAIDHYREALGLFRSVSNAVEAAVTLDNLGHPHVALGEVDQARSVWREALELYRQQGRDNDVARVQRQLDDLDRSAAQPGERTLHGVHHLGGR</sequence>
<proteinExistence type="inferred from homology"/>
<feature type="repeat" description="TPR" evidence="5">
    <location>
        <begin position="874"/>
        <end position="907"/>
    </location>
</feature>
<dbReference type="PRINTS" id="PR00364">
    <property type="entry name" value="DISEASERSIST"/>
</dbReference>
<dbReference type="SMART" id="SM00028">
    <property type="entry name" value="TPR"/>
    <property type="match status" value="5"/>
</dbReference>
<dbReference type="EMBL" id="JBHRZI010000027">
    <property type="protein sequence ID" value="MFC3895847.1"/>
    <property type="molecule type" value="Genomic_DNA"/>
</dbReference>
<dbReference type="RefSeq" id="WP_382377376.1">
    <property type="nucleotide sequence ID" value="NZ_JBHRZI010000027.1"/>
</dbReference>
<feature type="region of interest" description="Disordered" evidence="7">
    <location>
        <begin position="619"/>
        <end position="641"/>
    </location>
</feature>
<dbReference type="SUPFAM" id="SSF46894">
    <property type="entry name" value="C-terminal effector domain of the bipartite response regulators"/>
    <property type="match status" value="1"/>
</dbReference>
<dbReference type="InterPro" id="IPR011990">
    <property type="entry name" value="TPR-like_helical_dom_sf"/>
</dbReference>
<dbReference type="InterPro" id="IPR001867">
    <property type="entry name" value="OmpR/PhoB-type_DNA-bd"/>
</dbReference>
<dbReference type="Pfam" id="PF03704">
    <property type="entry name" value="BTAD"/>
    <property type="match status" value="1"/>
</dbReference>
<dbReference type="SUPFAM" id="SSF52540">
    <property type="entry name" value="P-loop containing nucleoside triphosphate hydrolases"/>
    <property type="match status" value="1"/>
</dbReference>
<evidence type="ECO:0000259" key="8">
    <source>
        <dbReference type="PROSITE" id="PS51755"/>
    </source>
</evidence>
<dbReference type="InterPro" id="IPR005158">
    <property type="entry name" value="BTAD"/>
</dbReference>
<dbReference type="SMART" id="SM00862">
    <property type="entry name" value="Trans_reg_C"/>
    <property type="match status" value="1"/>
</dbReference>
<dbReference type="InterPro" id="IPR016032">
    <property type="entry name" value="Sig_transdc_resp-reg_C-effctor"/>
</dbReference>
<keyword evidence="4" id="KW-0804">Transcription</keyword>
<dbReference type="Gene3D" id="1.10.10.10">
    <property type="entry name" value="Winged helix-like DNA-binding domain superfamily/Winged helix DNA-binding domain"/>
    <property type="match status" value="2"/>
</dbReference>
<feature type="compositionally biased region" description="Pro residues" evidence="7">
    <location>
        <begin position="624"/>
        <end position="636"/>
    </location>
</feature>
<accession>A0ABV8C1F6</accession>
<dbReference type="PROSITE" id="PS51755">
    <property type="entry name" value="OMPR_PHOB"/>
    <property type="match status" value="1"/>
</dbReference>
<reference evidence="10" key="1">
    <citation type="journal article" date="2019" name="Int. J. Syst. Evol. Microbiol.">
        <title>The Global Catalogue of Microorganisms (GCM) 10K type strain sequencing project: providing services to taxonomists for standard genome sequencing and annotation.</title>
        <authorList>
            <consortium name="The Broad Institute Genomics Platform"/>
            <consortium name="The Broad Institute Genome Sequencing Center for Infectious Disease"/>
            <person name="Wu L."/>
            <person name="Ma J."/>
        </authorList>
    </citation>
    <scope>NUCLEOTIDE SEQUENCE [LARGE SCALE GENOMIC DNA]</scope>
    <source>
        <strain evidence="10">CGMCC 4.7405</strain>
    </source>
</reference>
<dbReference type="SMART" id="SM01043">
    <property type="entry name" value="BTAD"/>
    <property type="match status" value="1"/>
</dbReference>
<dbReference type="InterPro" id="IPR036388">
    <property type="entry name" value="WH-like_DNA-bd_sf"/>
</dbReference>
<dbReference type="Pfam" id="PF13424">
    <property type="entry name" value="TPR_12"/>
    <property type="match status" value="1"/>
</dbReference>
<name>A0ABV8C1F6_9PSEU</name>
<comment type="caution">
    <text evidence="9">The sequence shown here is derived from an EMBL/GenBank/DDBJ whole genome shotgun (WGS) entry which is preliminary data.</text>
</comment>
<dbReference type="SUPFAM" id="SSF48452">
    <property type="entry name" value="TPR-like"/>
    <property type="match status" value="2"/>
</dbReference>
<feature type="region of interest" description="Disordered" evidence="7">
    <location>
        <begin position="924"/>
        <end position="944"/>
    </location>
</feature>
<evidence type="ECO:0000313" key="10">
    <source>
        <dbReference type="Proteomes" id="UP001595690"/>
    </source>
</evidence>
<gene>
    <name evidence="9" type="ORF">ACFOWZ_30590</name>
</gene>